<dbReference type="Proteomes" id="UP000276133">
    <property type="component" value="Unassembled WGS sequence"/>
</dbReference>
<gene>
    <name evidence="1" type="ORF">BpHYR1_031172</name>
</gene>
<evidence type="ECO:0000313" key="2">
    <source>
        <dbReference type="Proteomes" id="UP000276133"/>
    </source>
</evidence>
<keyword evidence="2" id="KW-1185">Reference proteome</keyword>
<name>A0A3M7PCM4_BRAPC</name>
<organism evidence="1 2">
    <name type="scientific">Brachionus plicatilis</name>
    <name type="common">Marine rotifer</name>
    <name type="synonym">Brachionus muelleri</name>
    <dbReference type="NCBI Taxonomy" id="10195"/>
    <lineage>
        <taxon>Eukaryota</taxon>
        <taxon>Metazoa</taxon>
        <taxon>Spiralia</taxon>
        <taxon>Gnathifera</taxon>
        <taxon>Rotifera</taxon>
        <taxon>Eurotatoria</taxon>
        <taxon>Monogononta</taxon>
        <taxon>Pseudotrocha</taxon>
        <taxon>Ploima</taxon>
        <taxon>Brachionidae</taxon>
        <taxon>Brachionus</taxon>
    </lineage>
</organism>
<accession>A0A3M7PCM4</accession>
<proteinExistence type="predicted"/>
<evidence type="ECO:0000313" key="1">
    <source>
        <dbReference type="EMBL" id="RMZ96798.1"/>
    </source>
</evidence>
<sequence length="84" mass="9387">MIYRHIDDAGPSSKLSNSNYLDICCAKPSANCLKRQISIKCGYLIGFLDELRTDTMTINRDHCASQLVLKQNSRLLIELLGVSV</sequence>
<reference evidence="1 2" key="1">
    <citation type="journal article" date="2018" name="Sci. Rep.">
        <title>Genomic signatures of local adaptation to the degree of environmental predictability in rotifers.</title>
        <authorList>
            <person name="Franch-Gras L."/>
            <person name="Hahn C."/>
            <person name="Garcia-Roger E.M."/>
            <person name="Carmona M.J."/>
            <person name="Serra M."/>
            <person name="Gomez A."/>
        </authorList>
    </citation>
    <scope>NUCLEOTIDE SEQUENCE [LARGE SCALE GENOMIC DNA]</scope>
    <source>
        <strain evidence="1">HYR1</strain>
    </source>
</reference>
<comment type="caution">
    <text evidence="1">The sequence shown here is derived from an EMBL/GenBank/DDBJ whole genome shotgun (WGS) entry which is preliminary data.</text>
</comment>
<dbReference type="AlphaFoldDB" id="A0A3M7PCM4"/>
<protein>
    <submittedName>
        <fullName evidence="1">Uncharacterized protein</fullName>
    </submittedName>
</protein>
<dbReference type="EMBL" id="REGN01011899">
    <property type="protein sequence ID" value="RMZ96798.1"/>
    <property type="molecule type" value="Genomic_DNA"/>
</dbReference>